<gene>
    <name evidence="4" type="ORF">F7732_18260</name>
</gene>
<feature type="domain" description="VTT" evidence="3">
    <location>
        <begin position="33"/>
        <end position="149"/>
    </location>
</feature>
<dbReference type="AlphaFoldDB" id="A0A7V7UTL3"/>
<reference evidence="4 5" key="1">
    <citation type="journal article" date="2014" name="Arch. Microbiol.">
        <title>Bacillus mesophilum sp. nov., strain IITR-54T, a novel 4-chlorobiphenyl dechlorinating bacterium.</title>
        <authorList>
            <person name="Manickam N."/>
            <person name="Singh N.K."/>
            <person name="Bajaj A."/>
            <person name="Kumar R.M."/>
            <person name="Kaur G."/>
            <person name="Kaur N."/>
            <person name="Bala M."/>
            <person name="Kumar A."/>
            <person name="Mayilraj S."/>
        </authorList>
    </citation>
    <scope>NUCLEOTIDE SEQUENCE [LARGE SCALE GENOMIC DNA]</scope>
    <source>
        <strain evidence="4 5">IITR-54</strain>
    </source>
</reference>
<dbReference type="OrthoDB" id="9810270at2"/>
<sequence length="198" mass="21984">MSAFIHSIEVWLMEYGVFSLLFISFADSSFFPIPPDVLLIPLGIANPDKVFAYALLTTAASVLGAAFGWVIGKRLGRPVLKFIISESKIIRVEEYFAKYGAMAILISAFTPFPFKIFTIFAGISNVKLNVLIIWSIIGRGARFFLEATIILYLGAKAGPYIQEHFTQITLIGGGVVIIAYLLYLLIKNRTKPINITKR</sequence>
<evidence type="ECO:0000256" key="1">
    <source>
        <dbReference type="ARBA" id="ARBA00010792"/>
    </source>
</evidence>
<evidence type="ECO:0000259" key="3">
    <source>
        <dbReference type="Pfam" id="PF09335"/>
    </source>
</evidence>
<feature type="transmembrane region" description="Helical" evidence="2">
    <location>
        <begin position="12"/>
        <end position="31"/>
    </location>
</feature>
<feature type="transmembrane region" description="Helical" evidence="2">
    <location>
        <begin position="167"/>
        <end position="186"/>
    </location>
</feature>
<protein>
    <submittedName>
        <fullName evidence="4">DedA family protein</fullName>
    </submittedName>
</protein>
<dbReference type="Proteomes" id="UP000441354">
    <property type="component" value="Unassembled WGS sequence"/>
</dbReference>
<dbReference type="RefSeq" id="WP_151575523.1">
    <property type="nucleotide sequence ID" value="NZ_WBOT01000007.1"/>
</dbReference>
<keyword evidence="2" id="KW-0812">Transmembrane</keyword>
<keyword evidence="2" id="KW-1133">Transmembrane helix</keyword>
<name>A0A7V7UTL3_9BACI</name>
<evidence type="ECO:0000313" key="4">
    <source>
        <dbReference type="EMBL" id="KAB2330592.1"/>
    </source>
</evidence>
<keyword evidence="5" id="KW-1185">Reference proteome</keyword>
<keyword evidence="2" id="KW-0472">Membrane</keyword>
<comment type="similarity">
    <text evidence="1">Belongs to the DedA family.</text>
</comment>
<evidence type="ECO:0000256" key="2">
    <source>
        <dbReference type="SAM" id="Phobius"/>
    </source>
</evidence>
<feature type="transmembrane region" description="Helical" evidence="2">
    <location>
        <begin position="92"/>
        <end position="110"/>
    </location>
</feature>
<dbReference type="Pfam" id="PF09335">
    <property type="entry name" value="VTT_dom"/>
    <property type="match status" value="1"/>
</dbReference>
<dbReference type="GO" id="GO:0005886">
    <property type="term" value="C:plasma membrane"/>
    <property type="evidence" value="ECO:0007669"/>
    <property type="project" value="TreeGrafter"/>
</dbReference>
<dbReference type="EMBL" id="WBOT01000007">
    <property type="protein sequence ID" value="KAB2330592.1"/>
    <property type="molecule type" value="Genomic_DNA"/>
</dbReference>
<evidence type="ECO:0000313" key="5">
    <source>
        <dbReference type="Proteomes" id="UP000441354"/>
    </source>
</evidence>
<comment type="caution">
    <text evidence="4">The sequence shown here is derived from an EMBL/GenBank/DDBJ whole genome shotgun (WGS) entry which is preliminary data.</text>
</comment>
<dbReference type="InterPro" id="IPR032816">
    <property type="entry name" value="VTT_dom"/>
</dbReference>
<accession>A0A7V7UTL3</accession>
<dbReference type="InterPro" id="IPR051311">
    <property type="entry name" value="DedA_domain"/>
</dbReference>
<dbReference type="PANTHER" id="PTHR42709:SF11">
    <property type="entry name" value="DEDA FAMILY PROTEIN"/>
    <property type="match status" value="1"/>
</dbReference>
<proteinExistence type="inferred from homology"/>
<dbReference type="PANTHER" id="PTHR42709">
    <property type="entry name" value="ALKALINE PHOSPHATASE LIKE PROTEIN"/>
    <property type="match status" value="1"/>
</dbReference>
<organism evidence="4 5">
    <name type="scientific">Bacillus mesophilum</name>
    <dbReference type="NCBI Taxonomy" id="1071718"/>
    <lineage>
        <taxon>Bacteria</taxon>
        <taxon>Bacillati</taxon>
        <taxon>Bacillota</taxon>
        <taxon>Bacilli</taxon>
        <taxon>Bacillales</taxon>
        <taxon>Bacillaceae</taxon>
        <taxon>Bacillus</taxon>
    </lineage>
</organism>
<feature type="transmembrane region" description="Helical" evidence="2">
    <location>
        <begin position="51"/>
        <end position="71"/>
    </location>
</feature>